<dbReference type="GO" id="GO:0005634">
    <property type="term" value="C:nucleus"/>
    <property type="evidence" value="ECO:0007669"/>
    <property type="project" value="TreeGrafter"/>
</dbReference>
<gene>
    <name evidence="8" type="ORF">GNLVRS02_ARAD1D00616g</name>
</gene>
<feature type="active site" description="Proton acceptor" evidence="4">
    <location>
        <position position="165"/>
    </location>
</feature>
<sequence>MTRRVSLTSGVPEDVEVLNTVQREIQKSRKVVLITGAGISCNAGIPDFRSTNGLYNLVKQRYPDAAVKGKDLFDTVLFSNSRSIEVFYSFMAALRQQILQARPTSTHRFIHFLKCRKKLLRCYTQNIDNLEAKVVHTDNDSTTEPVPPLTVGVDVKHKPDVVQLHGDIERLRCMLCTRQYEWFEEAEKLCAEGTAPTCPSCMNVQQERIKAGKRDTGVGSLRPDIVLYGEEHPDGDAIARCSAQDLRANPDCLIIMGTSLKVTGIRKLTRTLAKAVKARGGICVLVNASDLSASQWDNVIDYHIKGDCDDWIETLRQRDFFRIQKRLNFGVSKPSLARQKKAKGEEKNKNNPDYPSEAARKMSSVARKMLSPPCTPQKPRLPTAAYGVAPGDSNPEELILTPSGSPSQSQTSLHHQQVLKDVTNTPTKRKTQPEPEYTESKKMCLDMSSLPPQPACNP</sequence>
<feature type="compositionally biased region" description="Low complexity" evidence="6">
    <location>
        <begin position="400"/>
        <end position="413"/>
    </location>
</feature>
<name>A0A060T7M4_BLAAD</name>
<evidence type="ECO:0000313" key="8">
    <source>
        <dbReference type="EMBL" id="CDP36963.1"/>
    </source>
</evidence>
<comment type="similarity">
    <text evidence="1">Belongs to the sirtuin family. Class I subfamily.</text>
</comment>
<dbReference type="InterPro" id="IPR026590">
    <property type="entry name" value="Ssirtuin_cat_dom"/>
</dbReference>
<dbReference type="GO" id="GO:0070403">
    <property type="term" value="F:NAD+ binding"/>
    <property type="evidence" value="ECO:0007669"/>
    <property type="project" value="InterPro"/>
</dbReference>
<evidence type="ECO:0000256" key="1">
    <source>
        <dbReference type="ARBA" id="ARBA00006924"/>
    </source>
</evidence>
<dbReference type="Pfam" id="PF02146">
    <property type="entry name" value="SIR2"/>
    <property type="match status" value="2"/>
</dbReference>
<feature type="binding site" evidence="4">
    <location>
        <position position="201"/>
    </location>
    <ligand>
        <name>Zn(2+)</name>
        <dbReference type="ChEBI" id="CHEBI:29105"/>
    </ligand>
</feature>
<dbReference type="InterPro" id="IPR029035">
    <property type="entry name" value="DHS-like_NAD/FAD-binding_dom"/>
</dbReference>
<evidence type="ECO:0000256" key="3">
    <source>
        <dbReference type="ARBA" id="ARBA00023027"/>
    </source>
</evidence>
<proteinExistence type="inferred from homology"/>
<dbReference type="PhylomeDB" id="A0A060T7M4"/>
<dbReference type="PANTHER" id="PTHR11085">
    <property type="entry name" value="NAD-DEPENDENT PROTEIN DEACYLASE SIRTUIN-5, MITOCHONDRIAL-RELATED"/>
    <property type="match status" value="1"/>
</dbReference>
<accession>A0A060T7M4</accession>
<dbReference type="AlphaFoldDB" id="A0A060T7M4"/>
<keyword evidence="3" id="KW-0520">NAD</keyword>
<dbReference type="GO" id="GO:0017136">
    <property type="term" value="F:histone deacetylase activity, NAD-dependent"/>
    <property type="evidence" value="ECO:0007669"/>
    <property type="project" value="TreeGrafter"/>
</dbReference>
<feature type="domain" description="Deacetylase sirtuin-type" evidence="7">
    <location>
        <begin position="11"/>
        <end position="330"/>
    </location>
</feature>
<keyword evidence="4" id="KW-0862">Zinc</keyword>
<dbReference type="PANTHER" id="PTHR11085:SF8">
    <property type="entry name" value="NAD-DEPENDENT HISTONE DEACETYLASE HST3"/>
    <property type="match status" value="1"/>
</dbReference>
<evidence type="ECO:0000256" key="4">
    <source>
        <dbReference type="PROSITE-ProRule" id="PRU00236"/>
    </source>
</evidence>
<dbReference type="SUPFAM" id="SSF52467">
    <property type="entry name" value="DHS-like NAD/FAD-binding domain"/>
    <property type="match status" value="1"/>
</dbReference>
<feature type="binding site" evidence="4">
    <location>
        <position position="176"/>
    </location>
    <ligand>
        <name>Zn(2+)</name>
        <dbReference type="ChEBI" id="CHEBI:29105"/>
    </ligand>
</feature>
<evidence type="ECO:0000256" key="5">
    <source>
        <dbReference type="SAM" id="Coils"/>
    </source>
</evidence>
<feature type="region of interest" description="Disordered" evidence="6">
    <location>
        <begin position="334"/>
        <end position="458"/>
    </location>
</feature>
<dbReference type="InterPro" id="IPR050134">
    <property type="entry name" value="NAD-dep_sirtuin_deacylases"/>
</dbReference>
<feature type="binding site" evidence="4">
    <location>
        <position position="198"/>
    </location>
    <ligand>
        <name>Zn(2+)</name>
        <dbReference type="ChEBI" id="CHEBI:29105"/>
    </ligand>
</feature>
<keyword evidence="2" id="KW-0808">Transferase</keyword>
<dbReference type="InterPro" id="IPR003000">
    <property type="entry name" value="Sirtuin"/>
</dbReference>
<feature type="coiled-coil region" evidence="5">
    <location>
        <begin position="113"/>
        <end position="140"/>
    </location>
</feature>
<dbReference type="Gene3D" id="3.30.1600.10">
    <property type="entry name" value="SIR2/SIRT2 'Small Domain"/>
    <property type="match status" value="1"/>
</dbReference>
<dbReference type="InterPro" id="IPR026591">
    <property type="entry name" value="Sirtuin_cat_small_dom_sf"/>
</dbReference>
<dbReference type="EMBL" id="HG937694">
    <property type="protein sequence ID" value="CDP36963.1"/>
    <property type="molecule type" value="Genomic_DNA"/>
</dbReference>
<evidence type="ECO:0000259" key="7">
    <source>
        <dbReference type="PROSITE" id="PS50305"/>
    </source>
</evidence>
<feature type="binding site" evidence="4">
    <location>
        <position position="173"/>
    </location>
    <ligand>
        <name>Zn(2+)</name>
        <dbReference type="ChEBI" id="CHEBI:29105"/>
    </ligand>
</feature>
<protein>
    <submittedName>
        <fullName evidence="8">ARAD1D00616p</fullName>
    </submittedName>
</protein>
<dbReference type="GO" id="GO:0046872">
    <property type="term" value="F:metal ion binding"/>
    <property type="evidence" value="ECO:0007669"/>
    <property type="project" value="UniProtKB-KW"/>
</dbReference>
<reference evidence="8" key="2">
    <citation type="submission" date="2014-06" db="EMBL/GenBank/DDBJ databases">
        <title>The complete genome of Blastobotrys (Arxula) adeninivorans LS3 - a yeast of biotechnological interest.</title>
        <authorList>
            <person name="Kunze G."/>
            <person name="Gaillardin C."/>
            <person name="Czernicka M."/>
            <person name="Durrens P."/>
            <person name="Martin T."/>
            <person name="Boer E."/>
            <person name="Gabaldon T."/>
            <person name="Cruz J."/>
            <person name="Talla E."/>
            <person name="Marck C."/>
            <person name="Goffeau A."/>
            <person name="Barbe V."/>
            <person name="Baret P."/>
            <person name="Baronian K."/>
            <person name="Beier S."/>
            <person name="Bleykasten C."/>
            <person name="Bode R."/>
            <person name="Casaregola S."/>
            <person name="Despons L."/>
            <person name="Fairhead C."/>
            <person name="Giersberg M."/>
            <person name="Gierski P."/>
            <person name="Hahnel U."/>
            <person name="Hartmann A."/>
            <person name="Jankowska D."/>
            <person name="Jubin C."/>
            <person name="Jung P."/>
            <person name="Lafontaine I."/>
            <person name="Leh-Louis V."/>
            <person name="Lemaire M."/>
            <person name="Marcet-Houben M."/>
            <person name="Mascher M."/>
            <person name="Morel G."/>
            <person name="Richard G.-F."/>
            <person name="Riechen J."/>
            <person name="Sacerdot C."/>
            <person name="Sarkar A."/>
            <person name="Savel G."/>
            <person name="Schacherer J."/>
            <person name="Sherman D."/>
            <person name="Straub M.-L."/>
            <person name="Stein N."/>
            <person name="Thierry A."/>
            <person name="Trautwein-Schult A."/>
            <person name="Westhof E."/>
            <person name="Worch S."/>
            <person name="Dujon B."/>
            <person name="Souciet J.-L."/>
            <person name="Wincker P."/>
            <person name="Scholz U."/>
            <person name="Neuveglise N."/>
        </authorList>
    </citation>
    <scope>NUCLEOTIDE SEQUENCE</scope>
    <source>
        <strain evidence="8">LS3</strain>
    </source>
</reference>
<evidence type="ECO:0000256" key="6">
    <source>
        <dbReference type="SAM" id="MobiDB-lite"/>
    </source>
</evidence>
<keyword evidence="5" id="KW-0175">Coiled coil</keyword>
<keyword evidence="4" id="KW-0479">Metal-binding</keyword>
<organism evidence="8">
    <name type="scientific">Blastobotrys adeninivorans</name>
    <name type="common">Yeast</name>
    <name type="synonym">Arxula adeninivorans</name>
    <dbReference type="NCBI Taxonomy" id="409370"/>
    <lineage>
        <taxon>Eukaryota</taxon>
        <taxon>Fungi</taxon>
        <taxon>Dikarya</taxon>
        <taxon>Ascomycota</taxon>
        <taxon>Saccharomycotina</taxon>
        <taxon>Dipodascomycetes</taxon>
        <taxon>Dipodascales</taxon>
        <taxon>Trichomonascaceae</taxon>
        <taxon>Blastobotrys</taxon>
    </lineage>
</organism>
<dbReference type="Gene3D" id="3.40.50.1220">
    <property type="entry name" value="TPP-binding domain"/>
    <property type="match status" value="1"/>
</dbReference>
<evidence type="ECO:0000256" key="2">
    <source>
        <dbReference type="ARBA" id="ARBA00022679"/>
    </source>
</evidence>
<reference evidence="8" key="1">
    <citation type="submission" date="2014-02" db="EMBL/GenBank/DDBJ databases">
        <authorList>
            <person name="Genoscope - CEA"/>
        </authorList>
    </citation>
    <scope>NUCLEOTIDE SEQUENCE</scope>
    <source>
        <strain evidence="8">LS3</strain>
    </source>
</reference>
<dbReference type="PROSITE" id="PS50305">
    <property type="entry name" value="SIRTUIN"/>
    <property type="match status" value="1"/>
</dbReference>